<evidence type="ECO:0000313" key="2">
    <source>
        <dbReference type="Proteomes" id="UP001341840"/>
    </source>
</evidence>
<accession>A0ABU6UFB3</accession>
<dbReference type="Proteomes" id="UP001341840">
    <property type="component" value="Unassembled WGS sequence"/>
</dbReference>
<keyword evidence="2" id="KW-1185">Reference proteome</keyword>
<evidence type="ECO:0000313" key="1">
    <source>
        <dbReference type="EMBL" id="MED6159741.1"/>
    </source>
</evidence>
<sequence length="104" mass="11680">MGKGNSNQCRLSYNLLEMNILCEVPGWRGPWGFWISSPQFQNSPSTFSSYFNDTTATTTTIARRQNLTPSSSTHQGNRPGEEARSLLGFCTFVIITTRRRNDAV</sequence>
<dbReference type="EMBL" id="JASCZI010121101">
    <property type="protein sequence ID" value="MED6159741.1"/>
    <property type="molecule type" value="Genomic_DNA"/>
</dbReference>
<name>A0ABU6UFB3_9FABA</name>
<proteinExistence type="predicted"/>
<gene>
    <name evidence="1" type="ORF">PIB30_045060</name>
</gene>
<comment type="caution">
    <text evidence="1">The sequence shown here is derived from an EMBL/GenBank/DDBJ whole genome shotgun (WGS) entry which is preliminary data.</text>
</comment>
<protein>
    <submittedName>
        <fullName evidence="1">Uncharacterized protein</fullName>
    </submittedName>
</protein>
<organism evidence="1 2">
    <name type="scientific">Stylosanthes scabra</name>
    <dbReference type="NCBI Taxonomy" id="79078"/>
    <lineage>
        <taxon>Eukaryota</taxon>
        <taxon>Viridiplantae</taxon>
        <taxon>Streptophyta</taxon>
        <taxon>Embryophyta</taxon>
        <taxon>Tracheophyta</taxon>
        <taxon>Spermatophyta</taxon>
        <taxon>Magnoliopsida</taxon>
        <taxon>eudicotyledons</taxon>
        <taxon>Gunneridae</taxon>
        <taxon>Pentapetalae</taxon>
        <taxon>rosids</taxon>
        <taxon>fabids</taxon>
        <taxon>Fabales</taxon>
        <taxon>Fabaceae</taxon>
        <taxon>Papilionoideae</taxon>
        <taxon>50 kb inversion clade</taxon>
        <taxon>dalbergioids sensu lato</taxon>
        <taxon>Dalbergieae</taxon>
        <taxon>Pterocarpus clade</taxon>
        <taxon>Stylosanthes</taxon>
    </lineage>
</organism>
<reference evidence="1 2" key="1">
    <citation type="journal article" date="2023" name="Plants (Basel)">
        <title>Bridging the Gap: Combining Genomics and Transcriptomics Approaches to Understand Stylosanthes scabra, an Orphan Legume from the Brazilian Caatinga.</title>
        <authorList>
            <person name="Ferreira-Neto J.R.C."/>
            <person name="da Silva M.D."/>
            <person name="Binneck E."/>
            <person name="de Melo N.F."/>
            <person name="da Silva R.H."/>
            <person name="de Melo A.L.T.M."/>
            <person name="Pandolfi V."/>
            <person name="Bustamante F.O."/>
            <person name="Brasileiro-Vidal A.C."/>
            <person name="Benko-Iseppon A.M."/>
        </authorList>
    </citation>
    <scope>NUCLEOTIDE SEQUENCE [LARGE SCALE GENOMIC DNA]</scope>
    <source>
        <tissue evidence="1">Leaves</tissue>
    </source>
</reference>